<dbReference type="InterPro" id="IPR011013">
    <property type="entry name" value="Gal_mutarotase_sf_dom"/>
</dbReference>
<evidence type="ECO:0000313" key="7">
    <source>
        <dbReference type="Proteomes" id="UP000800035"/>
    </source>
</evidence>
<dbReference type="Gene3D" id="2.60.40.1760">
    <property type="entry name" value="glycosyl hydrolase (family 31)"/>
    <property type="match status" value="1"/>
</dbReference>
<dbReference type="CDD" id="cd14752">
    <property type="entry name" value="GH31_N"/>
    <property type="match status" value="1"/>
</dbReference>
<evidence type="ECO:0000256" key="3">
    <source>
        <dbReference type="SAM" id="SignalP"/>
    </source>
</evidence>
<dbReference type="SUPFAM" id="SSF51445">
    <property type="entry name" value="(Trans)glycosidases"/>
    <property type="match status" value="1"/>
</dbReference>
<keyword evidence="3" id="KW-0732">Signal</keyword>
<dbReference type="InterPro" id="IPR051816">
    <property type="entry name" value="Glycosyl_Hydrolase_31"/>
</dbReference>
<accession>A0A6A5TKG2</accession>
<evidence type="ECO:0000259" key="5">
    <source>
        <dbReference type="Pfam" id="PF21365"/>
    </source>
</evidence>
<dbReference type="Gene3D" id="3.20.20.80">
    <property type="entry name" value="Glycosidases"/>
    <property type="match status" value="1"/>
</dbReference>
<proteinExistence type="inferred from homology"/>
<dbReference type="GO" id="GO:0004553">
    <property type="term" value="F:hydrolase activity, hydrolyzing O-glycosyl compounds"/>
    <property type="evidence" value="ECO:0007669"/>
    <property type="project" value="InterPro"/>
</dbReference>
<name>A0A6A5TKG2_9PLEO</name>
<keyword evidence="2" id="KW-0326">Glycosidase</keyword>
<keyword evidence="7" id="KW-1185">Reference proteome</keyword>
<dbReference type="InterPro" id="IPR048395">
    <property type="entry name" value="Glyco_hydro_31_C"/>
</dbReference>
<dbReference type="GO" id="GO:0030246">
    <property type="term" value="F:carbohydrate binding"/>
    <property type="evidence" value="ECO:0007669"/>
    <property type="project" value="InterPro"/>
</dbReference>
<dbReference type="Pfam" id="PF21365">
    <property type="entry name" value="Glyco_hydro_31_3rd"/>
    <property type="match status" value="1"/>
</dbReference>
<sequence length="744" mass="83195">MVRLRPFLGLIALLSSITEAYQITLTPSNTLLITDDKNNTLVDNSALLAGPQNTTVTPLKSNATGLSYTFITPSVARIMLNTSNAFHGAHFTSASSSARFFGVWEYPFNGKIDNKNVSFDLKGVGNEVGINWSNARAPFFLSSEGYGVYADTLKMGSYDFREEGEVRFVFNSSSLVYYIILPGLAPSNSTATTPSSSLKSIIEQYTSLSARSEMLPTSGLGPTFWSDDFTQDFHNSVTNAQENIQDVVNHLYHHRIRATSTFADRPYGTGNRSWGNFDFDPVQYPDPEGFIKNLTAYGFDFQVWIANRAQRGTKLFNTSSANNWLFPDNHPQGSLGEALNLSIPEAAQYFTQQLTYFPRTGVRGYKIDRGEEGEMPDYVQNEQMALFIDIAYDTMVTQFGKSGFFTFARSAVDRSRAKTHVWNGDAHADFEGLKYSVASGIRSGVISFGFWGSDTGGYSREGALGTLSPTPEVWARWMWFSAFSPVYELMLGTNHTPWYPPYANTSTTEIMKQTANLHADLTPYIKSYAYLATQTGLPIIRALFLEAEGDEDQNVWDTRTADSYFFGSELLVVPIVSNRSTRSVYFPKGPSSRYLEYLNKSDIYEAGSTAEVTADLFSIPVFVKEGAIIPRGDVFQGNAKWIKDWKPELRLEIFPSWEVEQSQFTYFDGEGQEGRVVEFVVRTDRESGKITVDLKGVEVSVVEVYLQFLEDQESGTKREESVLRFSGAETREGRVLEVCLRAGR</sequence>
<dbReference type="AlphaFoldDB" id="A0A6A5TKG2"/>
<feature type="chain" id="PRO_5025408757" description="Glycoside hydrolase family 31 protein" evidence="3">
    <location>
        <begin position="21"/>
        <end position="744"/>
    </location>
</feature>
<organism evidence="6 7">
    <name type="scientific">Byssothecium circinans</name>
    <dbReference type="NCBI Taxonomy" id="147558"/>
    <lineage>
        <taxon>Eukaryota</taxon>
        <taxon>Fungi</taxon>
        <taxon>Dikarya</taxon>
        <taxon>Ascomycota</taxon>
        <taxon>Pezizomycotina</taxon>
        <taxon>Dothideomycetes</taxon>
        <taxon>Pleosporomycetidae</taxon>
        <taxon>Pleosporales</taxon>
        <taxon>Massarineae</taxon>
        <taxon>Massarinaceae</taxon>
        <taxon>Byssothecium</taxon>
    </lineage>
</organism>
<dbReference type="SUPFAM" id="SSF51011">
    <property type="entry name" value="Glycosyl hydrolase domain"/>
    <property type="match status" value="1"/>
</dbReference>
<dbReference type="SUPFAM" id="SSF74650">
    <property type="entry name" value="Galactose mutarotase-like"/>
    <property type="match status" value="1"/>
</dbReference>
<dbReference type="EMBL" id="ML977037">
    <property type="protein sequence ID" value="KAF1949457.1"/>
    <property type="molecule type" value="Genomic_DNA"/>
</dbReference>
<reference evidence="6" key="1">
    <citation type="journal article" date="2020" name="Stud. Mycol.">
        <title>101 Dothideomycetes genomes: a test case for predicting lifestyles and emergence of pathogens.</title>
        <authorList>
            <person name="Haridas S."/>
            <person name="Albert R."/>
            <person name="Binder M."/>
            <person name="Bloem J."/>
            <person name="Labutti K."/>
            <person name="Salamov A."/>
            <person name="Andreopoulos B."/>
            <person name="Baker S."/>
            <person name="Barry K."/>
            <person name="Bills G."/>
            <person name="Bluhm B."/>
            <person name="Cannon C."/>
            <person name="Castanera R."/>
            <person name="Culley D."/>
            <person name="Daum C."/>
            <person name="Ezra D."/>
            <person name="Gonzalez J."/>
            <person name="Henrissat B."/>
            <person name="Kuo A."/>
            <person name="Liang C."/>
            <person name="Lipzen A."/>
            <person name="Lutzoni F."/>
            <person name="Magnuson J."/>
            <person name="Mondo S."/>
            <person name="Nolan M."/>
            <person name="Ohm R."/>
            <person name="Pangilinan J."/>
            <person name="Park H.-J."/>
            <person name="Ramirez L."/>
            <person name="Alfaro M."/>
            <person name="Sun H."/>
            <person name="Tritt A."/>
            <person name="Yoshinaga Y."/>
            <person name="Zwiers L.-H."/>
            <person name="Turgeon B."/>
            <person name="Goodwin S."/>
            <person name="Spatafora J."/>
            <person name="Crous P."/>
            <person name="Grigoriev I."/>
        </authorList>
    </citation>
    <scope>NUCLEOTIDE SEQUENCE</scope>
    <source>
        <strain evidence="6">CBS 675.92</strain>
    </source>
</reference>
<dbReference type="PANTHER" id="PTHR43863:SF2">
    <property type="entry name" value="MALTASE-GLUCOAMYLASE"/>
    <property type="match status" value="1"/>
</dbReference>
<gene>
    <name evidence="6" type="ORF">CC80DRAFT_598911</name>
</gene>
<dbReference type="InterPro" id="IPR000322">
    <property type="entry name" value="Glyco_hydro_31_TIM"/>
</dbReference>
<protein>
    <recommendedName>
        <fullName evidence="8">Glycoside hydrolase family 31 protein</fullName>
    </recommendedName>
</protein>
<dbReference type="InterPro" id="IPR013780">
    <property type="entry name" value="Glyco_hydro_b"/>
</dbReference>
<evidence type="ECO:0000256" key="2">
    <source>
        <dbReference type="RuleBase" id="RU361185"/>
    </source>
</evidence>
<dbReference type="GO" id="GO:0005975">
    <property type="term" value="P:carbohydrate metabolic process"/>
    <property type="evidence" value="ECO:0007669"/>
    <property type="project" value="InterPro"/>
</dbReference>
<dbReference type="PANTHER" id="PTHR43863">
    <property type="entry name" value="HYDROLASE, PUTATIVE (AFU_ORTHOLOGUE AFUA_1G03140)-RELATED"/>
    <property type="match status" value="1"/>
</dbReference>
<keyword evidence="2" id="KW-0378">Hydrolase</keyword>
<evidence type="ECO:0000256" key="1">
    <source>
        <dbReference type="ARBA" id="ARBA00007806"/>
    </source>
</evidence>
<dbReference type="OrthoDB" id="10070917at2759"/>
<evidence type="ECO:0000259" key="4">
    <source>
        <dbReference type="Pfam" id="PF01055"/>
    </source>
</evidence>
<dbReference type="InterPro" id="IPR017853">
    <property type="entry name" value="GH"/>
</dbReference>
<feature type="domain" description="Glycoside hydrolase family 31 TIM barrel" evidence="4">
    <location>
        <begin position="221"/>
        <end position="525"/>
    </location>
</feature>
<dbReference type="Pfam" id="PF01055">
    <property type="entry name" value="Glyco_hydro_31_2nd"/>
    <property type="match status" value="1"/>
</dbReference>
<feature type="domain" description="Glycosyl hydrolase family 31 C-terminal" evidence="5">
    <location>
        <begin position="536"/>
        <end position="629"/>
    </location>
</feature>
<evidence type="ECO:0008006" key="8">
    <source>
        <dbReference type="Google" id="ProtNLM"/>
    </source>
</evidence>
<feature type="signal peptide" evidence="3">
    <location>
        <begin position="1"/>
        <end position="20"/>
    </location>
</feature>
<evidence type="ECO:0000313" key="6">
    <source>
        <dbReference type="EMBL" id="KAF1949457.1"/>
    </source>
</evidence>
<comment type="similarity">
    <text evidence="1 2">Belongs to the glycosyl hydrolase 31 family.</text>
</comment>
<dbReference type="Gene3D" id="2.60.40.1180">
    <property type="entry name" value="Golgi alpha-mannosidase II"/>
    <property type="match status" value="1"/>
</dbReference>
<dbReference type="Proteomes" id="UP000800035">
    <property type="component" value="Unassembled WGS sequence"/>
</dbReference>